<dbReference type="GO" id="GO:0050659">
    <property type="term" value="F:N-acetylgalactosamine 4-sulfate 6-O-sulfotransferase activity"/>
    <property type="evidence" value="ECO:0007669"/>
    <property type="project" value="UniProtKB-EC"/>
</dbReference>
<organism evidence="2 3">
    <name type="scientific">Halocaridina rubra</name>
    <name type="common">Hawaiian red shrimp</name>
    <dbReference type="NCBI Taxonomy" id="373956"/>
    <lineage>
        <taxon>Eukaryota</taxon>
        <taxon>Metazoa</taxon>
        <taxon>Ecdysozoa</taxon>
        <taxon>Arthropoda</taxon>
        <taxon>Crustacea</taxon>
        <taxon>Multicrustacea</taxon>
        <taxon>Malacostraca</taxon>
        <taxon>Eumalacostraca</taxon>
        <taxon>Eucarida</taxon>
        <taxon>Decapoda</taxon>
        <taxon>Pleocyemata</taxon>
        <taxon>Caridea</taxon>
        <taxon>Atyoidea</taxon>
        <taxon>Atyidae</taxon>
        <taxon>Halocaridina</taxon>
    </lineage>
</organism>
<name>A0AAN8XAQ0_HALRR</name>
<keyword evidence="1" id="KW-1133">Transmembrane helix</keyword>
<dbReference type="EC" id="2.8.2.33" evidence="2"/>
<keyword evidence="2" id="KW-0808">Transferase</keyword>
<dbReference type="Proteomes" id="UP001381693">
    <property type="component" value="Unassembled WGS sequence"/>
</dbReference>
<comment type="caution">
    <text evidence="2">The sequence shown here is derived from an EMBL/GenBank/DDBJ whole genome shotgun (WGS) entry which is preliminary data.</text>
</comment>
<dbReference type="EMBL" id="JAXCGZ010005742">
    <property type="protein sequence ID" value="KAK7080940.1"/>
    <property type="molecule type" value="Genomic_DNA"/>
</dbReference>
<dbReference type="Gene3D" id="3.40.50.300">
    <property type="entry name" value="P-loop containing nucleotide triphosphate hydrolases"/>
    <property type="match status" value="1"/>
</dbReference>
<keyword evidence="1" id="KW-0812">Transmembrane</keyword>
<gene>
    <name evidence="2" type="primary">CHST15</name>
    <name evidence="2" type="ORF">SK128_000256</name>
</gene>
<feature type="transmembrane region" description="Helical" evidence="1">
    <location>
        <begin position="12"/>
        <end position="33"/>
    </location>
</feature>
<proteinExistence type="predicted"/>
<evidence type="ECO:0000313" key="2">
    <source>
        <dbReference type="EMBL" id="KAK7080940.1"/>
    </source>
</evidence>
<keyword evidence="3" id="KW-1185">Reference proteome</keyword>
<dbReference type="InterPro" id="IPR052654">
    <property type="entry name" value="CS_Sulfotransferase"/>
</dbReference>
<protein>
    <submittedName>
        <fullName evidence="2">Carbohydrate sulfotransferase 15</fullName>
        <ecNumber evidence="2">2.8.2.33</ecNumber>
    </submittedName>
</protein>
<dbReference type="AlphaFoldDB" id="A0AAN8XAQ0"/>
<keyword evidence="1" id="KW-0472">Membrane</keyword>
<dbReference type="InterPro" id="IPR027417">
    <property type="entry name" value="P-loop_NTPase"/>
</dbReference>
<dbReference type="GO" id="GO:0019319">
    <property type="term" value="P:hexose biosynthetic process"/>
    <property type="evidence" value="ECO:0007669"/>
    <property type="project" value="TreeGrafter"/>
</dbReference>
<dbReference type="PANTHER" id="PTHR15723:SF0">
    <property type="entry name" value="CARBOHYDRATE SULFOTRANSFERASE 15"/>
    <property type="match status" value="1"/>
</dbReference>
<evidence type="ECO:0000256" key="1">
    <source>
        <dbReference type="SAM" id="Phobius"/>
    </source>
</evidence>
<sequence length="399" mass="45789">MPLLGRMRRAVHPAAAFIFISSAFILFTLYSFLGQTLDDTVKRLQPAEKLKSSHEFQDKVISDINVLQELELKFLPNFKNPCWYDQGTHLKEDDTNLYSSWLKPASALVLANYRNQRKDGHVLRCLPYFFLIGQPKCATTDVFQRINIHPDIAGTLLKGPHWWTRRRYGQPYAPRPVTFAEYLDLFSGAASDIEESTSSAGLPYHGKITGDGSTSTLWDSGPTMNYLYSAYNHSALEKLIQGFFILREGIKPQHNLSKQNFVENYESHNLDIEGCCFARQRSRDDYKNYERTLYKQNNSHYPGVVLAITAADVVHAMLPKAKIVAVIREPVSRLFSSYVFFTKKREKTPDSFEQDVMSSIRKWNTCIAHHSERTCAYNKTLHNDLVSIALIFFSEYNLN</sequence>
<evidence type="ECO:0000313" key="3">
    <source>
        <dbReference type="Proteomes" id="UP001381693"/>
    </source>
</evidence>
<dbReference type="SUPFAM" id="SSF52540">
    <property type="entry name" value="P-loop containing nucleoside triphosphate hydrolases"/>
    <property type="match status" value="1"/>
</dbReference>
<reference evidence="2 3" key="1">
    <citation type="submission" date="2023-11" db="EMBL/GenBank/DDBJ databases">
        <title>Halocaridina rubra genome assembly.</title>
        <authorList>
            <person name="Smith C."/>
        </authorList>
    </citation>
    <scope>NUCLEOTIDE SEQUENCE [LARGE SCALE GENOMIC DNA]</scope>
    <source>
        <strain evidence="2">EP-1</strain>
        <tissue evidence="2">Whole</tissue>
    </source>
</reference>
<dbReference type="PANTHER" id="PTHR15723">
    <property type="entry name" value="CARBOHYDRATE SULFOTRANSFERASE 15"/>
    <property type="match status" value="1"/>
</dbReference>
<accession>A0AAN8XAQ0</accession>